<sequence length="57" mass="6098">MQHTLIAVFDNHNDAMSAKNELLSSGFSSSDVRLSHGDETLPGGRCPPPADPLPIRP</sequence>
<dbReference type="AlphaFoldDB" id="A0A7L9U163"/>
<evidence type="ECO:0000313" key="2">
    <source>
        <dbReference type="EMBL" id="QOL48781.1"/>
    </source>
</evidence>
<keyword evidence="3" id="KW-1185">Reference proteome</keyword>
<accession>A0A7L9U163</accession>
<feature type="compositionally biased region" description="Pro residues" evidence="1">
    <location>
        <begin position="45"/>
        <end position="57"/>
    </location>
</feature>
<proteinExistence type="predicted"/>
<evidence type="ECO:0000313" key="3">
    <source>
        <dbReference type="Proteomes" id="UP000593875"/>
    </source>
</evidence>
<dbReference type="Proteomes" id="UP000593875">
    <property type="component" value="Chromosome"/>
</dbReference>
<dbReference type="RefSeq" id="WP_193685824.1">
    <property type="nucleotide sequence ID" value="NZ_CP062941.1"/>
</dbReference>
<dbReference type="EMBL" id="CP062941">
    <property type="protein sequence ID" value="QOL48781.1"/>
    <property type="molecule type" value="Genomic_DNA"/>
</dbReference>
<protein>
    <submittedName>
        <fullName evidence="2">Uncharacterized protein</fullName>
    </submittedName>
</protein>
<gene>
    <name evidence="2" type="ORF">LPB04_17720</name>
</gene>
<dbReference type="KEGG" id="mlir:LPB04_17720"/>
<name>A0A7L9U163_9BURK</name>
<feature type="region of interest" description="Disordered" evidence="1">
    <location>
        <begin position="28"/>
        <end position="57"/>
    </location>
</feature>
<reference evidence="2 3" key="1">
    <citation type="submission" date="2020-10" db="EMBL/GenBank/DDBJ databases">
        <title>Genome sequencing of Massilia sp. LPB0304.</title>
        <authorList>
            <person name="Kim J."/>
        </authorList>
    </citation>
    <scope>NUCLEOTIDE SEQUENCE [LARGE SCALE GENOMIC DNA]</scope>
    <source>
        <strain evidence="2 3">LPB0304</strain>
    </source>
</reference>
<organism evidence="2 3">
    <name type="scientific">Massilia litorea</name>
    <dbReference type="NCBI Taxonomy" id="2769491"/>
    <lineage>
        <taxon>Bacteria</taxon>
        <taxon>Pseudomonadati</taxon>
        <taxon>Pseudomonadota</taxon>
        <taxon>Betaproteobacteria</taxon>
        <taxon>Burkholderiales</taxon>
        <taxon>Oxalobacteraceae</taxon>
        <taxon>Telluria group</taxon>
        <taxon>Massilia</taxon>
    </lineage>
</organism>
<evidence type="ECO:0000256" key="1">
    <source>
        <dbReference type="SAM" id="MobiDB-lite"/>
    </source>
</evidence>